<dbReference type="EMBL" id="LSMT01000110">
    <property type="protein sequence ID" value="PFX27133.1"/>
    <property type="molecule type" value="Genomic_DNA"/>
</dbReference>
<dbReference type="InterPro" id="IPR001584">
    <property type="entry name" value="Integrase_cat-core"/>
</dbReference>
<feature type="region of interest" description="Disordered" evidence="1">
    <location>
        <begin position="1"/>
        <end position="24"/>
    </location>
</feature>
<reference evidence="4" key="1">
    <citation type="journal article" date="2017" name="bioRxiv">
        <title>Comparative analysis of the genomes of Stylophora pistillata and Acropora digitifera provides evidence for extensive differences between species of corals.</title>
        <authorList>
            <person name="Voolstra C.R."/>
            <person name="Li Y."/>
            <person name="Liew Y.J."/>
            <person name="Baumgarten S."/>
            <person name="Zoccola D."/>
            <person name="Flot J.-F."/>
            <person name="Tambutte S."/>
            <person name="Allemand D."/>
            <person name="Aranda M."/>
        </authorList>
    </citation>
    <scope>NUCLEOTIDE SEQUENCE [LARGE SCALE GENOMIC DNA]</scope>
</reference>
<dbReference type="PANTHER" id="PTHR46585">
    <property type="entry name" value="INTEGRASE CORE DOMAIN CONTAINING PROTEIN"/>
    <property type="match status" value="1"/>
</dbReference>
<dbReference type="PROSITE" id="PS50994">
    <property type="entry name" value="INTEGRASE"/>
    <property type="match status" value="1"/>
</dbReference>
<gene>
    <name evidence="3" type="primary">F54H12.3</name>
    <name evidence="3" type="ORF">AWC38_SpisGene8166</name>
</gene>
<evidence type="ECO:0000259" key="2">
    <source>
        <dbReference type="PROSITE" id="PS50994"/>
    </source>
</evidence>
<protein>
    <submittedName>
        <fullName evidence="3">Uncharacterized transposon-derived protein F54H12.3</fullName>
    </submittedName>
</protein>
<proteinExistence type="predicted"/>
<name>A0A2B4SDK0_STYPI</name>
<organism evidence="3 4">
    <name type="scientific">Stylophora pistillata</name>
    <name type="common">Smooth cauliflower coral</name>
    <dbReference type="NCBI Taxonomy" id="50429"/>
    <lineage>
        <taxon>Eukaryota</taxon>
        <taxon>Metazoa</taxon>
        <taxon>Cnidaria</taxon>
        <taxon>Anthozoa</taxon>
        <taxon>Hexacorallia</taxon>
        <taxon>Scleractinia</taxon>
        <taxon>Astrocoeniina</taxon>
        <taxon>Pocilloporidae</taxon>
        <taxon>Stylophora</taxon>
    </lineage>
</organism>
<feature type="compositionally biased region" description="Polar residues" evidence="1">
    <location>
        <begin position="1"/>
        <end position="12"/>
    </location>
</feature>
<dbReference type="GO" id="GO:0015074">
    <property type="term" value="P:DNA integration"/>
    <property type="evidence" value="ECO:0007669"/>
    <property type="project" value="InterPro"/>
</dbReference>
<accession>A0A2B4SDK0</accession>
<dbReference type="Pfam" id="PF00665">
    <property type="entry name" value="rve"/>
    <property type="match status" value="1"/>
</dbReference>
<feature type="compositionally biased region" description="Basic and acidic residues" evidence="1">
    <location>
        <begin position="15"/>
        <end position="24"/>
    </location>
</feature>
<evidence type="ECO:0000313" key="4">
    <source>
        <dbReference type="Proteomes" id="UP000225706"/>
    </source>
</evidence>
<dbReference type="Proteomes" id="UP000225706">
    <property type="component" value="Unassembled WGS sequence"/>
</dbReference>
<keyword evidence="4" id="KW-1185">Reference proteome</keyword>
<evidence type="ECO:0000256" key="1">
    <source>
        <dbReference type="SAM" id="MobiDB-lite"/>
    </source>
</evidence>
<dbReference type="InterPro" id="IPR012337">
    <property type="entry name" value="RNaseH-like_sf"/>
</dbReference>
<sequence length="510" mass="58633">MRDSSAQPQPSTTKKKPEDTKAVEIKTIEIPEPGETVDSSEGNFILDTILRNVLNDANVTMAKKRILPDYETPGVVGSLGDVATYARAAKIPVKQARKLLEKKLSYTLHKLVRRRGISAPVVVFNIDEQWVADLIDVQTLKSQNRGYRYILVVVDVLSKRAWVEPIKKKTGKTVTEAFKKIVSRAGQIPFRIQTDQGKEFFNSTIQAWCRKNENHHFVTRGDSKASIAERFIRTFKSKLYRYFTAKNTFKYVDVIQDLVTQYSYTPHRSIGMTPSDVTEDNVSKLWSCLYGPHTRSKAVFKKEDKVRLQKKFRPFKNGYLPGWTEEVFEVYKVVPGRVSTYKVQELDGTPLKGHFYARDLQKVHVNEQTYFRVEKVLKRAKDRLFVGGQIQIRQSITSDIEFDSYRGIRRKTSECIDLSRGFIEIDAGFKTDVDGNWTLRANNVKEMLCPINNLAHSLFKEINVKCNGVLLTENVDMYHYKAYIQTLLNYDRIDGDTILRPQGWRNGSCV</sequence>
<comment type="caution">
    <text evidence="3">The sequence shown here is derived from an EMBL/GenBank/DDBJ whole genome shotgun (WGS) entry which is preliminary data.</text>
</comment>
<dbReference type="PANTHER" id="PTHR46585:SF1">
    <property type="entry name" value="CHROMO DOMAIN-CONTAINING PROTEIN"/>
    <property type="match status" value="1"/>
</dbReference>
<dbReference type="SUPFAM" id="SSF53098">
    <property type="entry name" value="Ribonuclease H-like"/>
    <property type="match status" value="1"/>
</dbReference>
<dbReference type="Gene3D" id="3.30.420.10">
    <property type="entry name" value="Ribonuclease H-like superfamily/Ribonuclease H"/>
    <property type="match status" value="1"/>
</dbReference>
<dbReference type="GO" id="GO:0003676">
    <property type="term" value="F:nucleic acid binding"/>
    <property type="evidence" value="ECO:0007669"/>
    <property type="project" value="InterPro"/>
</dbReference>
<feature type="domain" description="Integrase catalytic" evidence="2">
    <location>
        <begin position="116"/>
        <end position="282"/>
    </location>
</feature>
<dbReference type="InterPro" id="IPR036397">
    <property type="entry name" value="RNaseH_sf"/>
</dbReference>
<evidence type="ECO:0000313" key="3">
    <source>
        <dbReference type="EMBL" id="PFX27133.1"/>
    </source>
</evidence>
<dbReference type="AlphaFoldDB" id="A0A2B4SDK0"/>